<evidence type="ECO:0000313" key="5">
    <source>
        <dbReference type="EMBL" id="KAE9360625.1"/>
    </source>
</evidence>
<proteinExistence type="predicted"/>
<evidence type="ECO:0000313" key="3">
    <source>
        <dbReference type="EMBL" id="KAE9045683.1"/>
    </source>
</evidence>
<name>A0A6A4G9N4_9STRA</name>
<feature type="coiled-coil region" evidence="1">
    <location>
        <begin position="1349"/>
        <end position="1383"/>
    </location>
</feature>
<evidence type="ECO:0000313" key="4">
    <source>
        <dbReference type="EMBL" id="KAE9052915.1"/>
    </source>
</evidence>
<keyword evidence="7" id="KW-1185">Reference proteome</keyword>
<dbReference type="Proteomes" id="UP000429607">
    <property type="component" value="Unassembled WGS sequence"/>
</dbReference>
<dbReference type="EMBL" id="QXFT01000002">
    <property type="protein sequence ID" value="KAE9360625.1"/>
    <property type="molecule type" value="Genomic_DNA"/>
</dbReference>
<feature type="coiled-coil region" evidence="1">
    <location>
        <begin position="772"/>
        <end position="858"/>
    </location>
</feature>
<evidence type="ECO:0000256" key="2">
    <source>
        <dbReference type="SAM" id="MobiDB-lite"/>
    </source>
</evidence>
<dbReference type="EMBL" id="QXFV01000002">
    <property type="protein sequence ID" value="KAE9052915.1"/>
    <property type="molecule type" value="Genomic_DNA"/>
</dbReference>
<dbReference type="PANTHER" id="PTHR23159">
    <property type="entry name" value="CENTROSOMAL PROTEIN 2"/>
    <property type="match status" value="1"/>
</dbReference>
<feature type="region of interest" description="Disordered" evidence="2">
    <location>
        <begin position="128"/>
        <end position="147"/>
    </location>
</feature>
<evidence type="ECO:0000313" key="6">
    <source>
        <dbReference type="Proteomes" id="UP000429607"/>
    </source>
</evidence>
<evidence type="ECO:0000313" key="8">
    <source>
        <dbReference type="Proteomes" id="UP000435112"/>
    </source>
</evidence>
<dbReference type="Proteomes" id="UP000434957">
    <property type="component" value="Unassembled WGS sequence"/>
</dbReference>
<dbReference type="EMBL" id="QXFU01000067">
    <property type="protein sequence ID" value="KAE9045683.1"/>
    <property type="molecule type" value="Genomic_DNA"/>
</dbReference>
<dbReference type="Proteomes" id="UP000435112">
    <property type="component" value="Unassembled WGS sequence"/>
</dbReference>
<sequence length="1416" mass="161880">MPLVRSSEEFPVAKLPAEQQVKSSQDQHVMERSLARSSARLRVADNQRPLEDASASRSSSVSPESRGREILRRLLQQITGFLERKQMMSTRVAASRNWSKSRSRRRSESSNNLFEVVIQVCEQRMRRLKRPSSGDYGGRDQEEQSPRTLVAEAVVQELLVSLMELRMKEKETLVLDEVENVEIMRQLHVHLQKDEEMVRNKVCVGAGDEQQLEELQLMLRTDFLEEVGAGSPQKQQQADSAASNEASLQFAWETIDDQKKEIVRLRAENEELKRLDSSSDATSALRASFFEDEPTKVINLLRSQLSSHHDKNLDILHDHIQRLEKALQSATAISRKSRRAWDGSKSTFDSSRSSGKEDWSSSLLSRSTIGTDFSRTQIPRKKCDECRKNSASLLALRSEVKQLRAHASADEESLLQAEKYRGHLQRENSALSTALLSAKQKQEELRQMILDLTEEKHQLQNLGDSEQRTSERSIRVLKEQLDALEEQKAYQKQKFDDLVSKYDAEVAEKRALSKQFAELQDTHNKLSQSTTELQELVNRLDDDARRCETLLEERELVLKDMQAQLNSMEHNGQSQATALQEKEKLIVDLKTQLSSLKTSLDNLEVEKRRAAGENERLLQTLDECKRKNQRLEKGFEELKQGKELLASLQQVERGASALHMSELKQTREQLESLKLELKSTKCECVRLEEELSKASKASNCARNQHNEEMDRMQHELDTMQQKSLALEKQVKALQVEQSALETAKQESCEHINDLSQELSESKTAMLMWMNKYNAVCEDKQKLENDVQGMSEEHYSLQRMIEELQAEREATTLAQQSEAESEMELRKEISSLTERHRTMERERRVMDQEKKALAQLVQTLQARPELQQRAFREMLTTCQRGTERTFCQLSERVTATFEKLSAVEERYRTLKSHMASPKQIHDVKQDEDSSSDESECPVVPKPPSPQIVVQDEDFLDNSGSHFSLSTLQPAWFEAIAPLDADSCRKRAVSQQHCDEDTMMRTTTLEEQLNLWKWKYFIRYLVVHSSQNENGALICRLDELSKLNNQLKKAAVLSVWHKLKARVENRQLHKLHRLGIVLSQRLSKELQENKQAQCFASWKYQTRVQSYEVKLRASANNPLGSSFSPTTTMALANCIQLVRRFCEPARKTDKERTKTPHVYGADELTGYLLEINTKVASWKVAVDRKIAEYADRNNQLKSVQRRCAELKDLVGLNQRLIEEMERRSAGQQNVMEAAWDFATAYKALSPSARAQVFRSRDFLSASKGIVGGLNSLGLPRSVNKLSQTVGITHRSLDSKPDDKTASSKKVNFLSASAAPGITSASNSLSMATTEKSRKRLNDSNIELLEDAVGSLKGAMHKQRNLQIQLKEKERSLSATTKELNKRNRQFLLFRSFLQWKCASLNRARLNARHQPAPGRGFA</sequence>
<accession>A0A6A4G9N4</accession>
<dbReference type="PANTHER" id="PTHR23159:SF31">
    <property type="entry name" value="CENTROSOME-ASSOCIATED PROTEIN CEP250 ISOFORM X1"/>
    <property type="match status" value="1"/>
</dbReference>
<feature type="region of interest" description="Disordered" evidence="2">
    <location>
        <begin position="910"/>
        <end position="942"/>
    </location>
</feature>
<gene>
    <name evidence="4" type="ORF">PR001_g99</name>
    <name evidence="3" type="ORF">PR002_g2094</name>
    <name evidence="5" type="ORF">PR003_g69</name>
</gene>
<feature type="compositionally biased region" description="Low complexity" evidence="2">
    <location>
        <begin position="55"/>
        <end position="64"/>
    </location>
</feature>
<organism evidence="5 7">
    <name type="scientific">Phytophthora rubi</name>
    <dbReference type="NCBI Taxonomy" id="129364"/>
    <lineage>
        <taxon>Eukaryota</taxon>
        <taxon>Sar</taxon>
        <taxon>Stramenopiles</taxon>
        <taxon>Oomycota</taxon>
        <taxon>Peronosporomycetes</taxon>
        <taxon>Peronosporales</taxon>
        <taxon>Peronosporaceae</taxon>
        <taxon>Phytophthora</taxon>
    </lineage>
</organism>
<feature type="compositionally biased region" description="Basic and acidic residues" evidence="2">
    <location>
        <begin position="42"/>
        <end position="51"/>
    </location>
</feature>
<comment type="caution">
    <text evidence="5">The sequence shown here is derived from an EMBL/GenBank/DDBJ whole genome shotgun (WGS) entry which is preliminary data.</text>
</comment>
<protein>
    <submittedName>
        <fullName evidence="5">Uncharacterized protein</fullName>
    </submittedName>
</protein>
<dbReference type="OrthoDB" id="111465at2759"/>
<keyword evidence="1" id="KW-0175">Coiled coil</keyword>
<feature type="coiled-coil region" evidence="1">
    <location>
        <begin position="435"/>
        <end position="746"/>
    </location>
</feature>
<feature type="region of interest" description="Disordered" evidence="2">
    <location>
        <begin position="15"/>
        <end position="67"/>
    </location>
</feature>
<reference evidence="5 7" key="1">
    <citation type="submission" date="2018-08" db="EMBL/GenBank/DDBJ databases">
        <title>Genomic investigation of the strawberry pathogen Phytophthora fragariae indicates pathogenicity is determined by transcriptional variation in three key races.</title>
        <authorList>
            <person name="Adams T.M."/>
            <person name="Armitage A.D."/>
            <person name="Sobczyk M.K."/>
            <person name="Bates H.J."/>
            <person name="Dunwell J.M."/>
            <person name="Nellist C.F."/>
            <person name="Harrison R.J."/>
        </authorList>
    </citation>
    <scope>NUCLEOTIDE SEQUENCE [LARGE SCALE GENOMIC DNA]</scope>
    <source>
        <strain evidence="4 6">SCRP249</strain>
        <strain evidence="3 8">SCRP324</strain>
        <strain evidence="5 7">SCRP333</strain>
    </source>
</reference>
<evidence type="ECO:0000313" key="7">
    <source>
        <dbReference type="Proteomes" id="UP000434957"/>
    </source>
</evidence>
<evidence type="ECO:0000256" key="1">
    <source>
        <dbReference type="SAM" id="Coils"/>
    </source>
</evidence>